<dbReference type="AlphaFoldDB" id="A0A7I7SLA7"/>
<evidence type="ECO:0000256" key="2">
    <source>
        <dbReference type="ARBA" id="ARBA00012705"/>
    </source>
</evidence>
<dbReference type="InterPro" id="IPR002155">
    <property type="entry name" value="Thiolase"/>
</dbReference>
<dbReference type="PANTHER" id="PTHR18919:SF107">
    <property type="entry name" value="ACETYL-COA ACETYLTRANSFERASE, CYTOSOLIC"/>
    <property type="match status" value="1"/>
</dbReference>
<dbReference type="NCBIfam" id="TIGR01930">
    <property type="entry name" value="AcCoA-C-Actrans"/>
    <property type="match status" value="1"/>
</dbReference>
<evidence type="ECO:0000256" key="1">
    <source>
        <dbReference type="ARBA" id="ARBA00010982"/>
    </source>
</evidence>
<name>A0A7I7SLA7_9MYCO</name>
<protein>
    <recommendedName>
        <fullName evidence="5">Probable acetyl-CoA acetyltransferase</fullName>
        <ecNumber evidence="2">2.3.1.9</ecNumber>
    </recommendedName>
</protein>
<dbReference type="EMBL" id="AP022595">
    <property type="protein sequence ID" value="BBY57784.1"/>
    <property type="molecule type" value="Genomic_DNA"/>
</dbReference>
<keyword evidence="3 7" id="KW-0808">Transferase</keyword>
<evidence type="ECO:0000259" key="8">
    <source>
        <dbReference type="Pfam" id="PF00108"/>
    </source>
</evidence>
<organism evidence="10 11">
    <name type="scientific">Mycolicibacterium sarraceniae</name>
    <dbReference type="NCBI Taxonomy" id="1534348"/>
    <lineage>
        <taxon>Bacteria</taxon>
        <taxon>Bacillati</taxon>
        <taxon>Actinomycetota</taxon>
        <taxon>Actinomycetes</taxon>
        <taxon>Mycobacteriales</taxon>
        <taxon>Mycobacteriaceae</taxon>
        <taxon>Mycolicibacterium</taxon>
    </lineage>
</organism>
<comment type="similarity">
    <text evidence="1 7">Belongs to the thiolase-like superfamily. Thiolase family.</text>
</comment>
<sequence length="405" mass="42040">MTRTAVICEPVRTPIGRYGGMFASLTAVDLGVAALTGLLARTGVAPDAVEDVILGHCYPNSEAPAIGRVVALDAGLPVTVPGMQVDRRCGSGLQAVIQACLQVASGDNDLVVAGGAESMSNVAFYSTDMRWGGGRTGVQVHDGLARGRTTAGGKHYPVPGGMLETAENLRREYGISRQAQDELAVASHQRAVTAQKDGILADEIIPVTVATRRGEDVIDTDEHPRADTTLDSLGKLKPVLVKQDPEATVTAGNSSGQNDAASMCIVTTPERAAELGLTPLVRLVSWGSAGVGPEVMGIGPVPATEVALGKAGLSLADIDLIELNEAFAAQALAVMRAWGFTDTDHQRTNVHGSGISLGHPVGATGGRMLATLARELHRREARYGLETMCIGGGQGLAAVFERVTL</sequence>
<evidence type="ECO:0000313" key="10">
    <source>
        <dbReference type="EMBL" id="BBY57784.1"/>
    </source>
</evidence>
<feature type="domain" description="Thiolase C-terminal" evidence="9">
    <location>
        <begin position="277"/>
        <end position="402"/>
    </location>
</feature>
<dbReference type="FunFam" id="3.40.47.10:FF:000010">
    <property type="entry name" value="Acetyl-CoA acetyltransferase (Thiolase)"/>
    <property type="match status" value="1"/>
</dbReference>
<dbReference type="NCBIfam" id="NF004853">
    <property type="entry name" value="PRK06205.1"/>
    <property type="match status" value="1"/>
</dbReference>
<dbReference type="GO" id="GO:0003985">
    <property type="term" value="F:acetyl-CoA C-acetyltransferase activity"/>
    <property type="evidence" value="ECO:0007669"/>
    <property type="project" value="UniProtKB-EC"/>
</dbReference>
<feature type="active site" description="Proton acceptor" evidence="6">
    <location>
        <position position="389"/>
    </location>
</feature>
<keyword evidence="11" id="KW-1185">Reference proteome</keyword>
<evidence type="ECO:0000256" key="5">
    <source>
        <dbReference type="ARBA" id="ARBA00040529"/>
    </source>
</evidence>
<evidence type="ECO:0000256" key="7">
    <source>
        <dbReference type="RuleBase" id="RU003557"/>
    </source>
</evidence>
<accession>A0A7I7SLA7</accession>
<evidence type="ECO:0000259" key="9">
    <source>
        <dbReference type="Pfam" id="PF02803"/>
    </source>
</evidence>
<dbReference type="Gene3D" id="3.40.47.10">
    <property type="match status" value="2"/>
</dbReference>
<dbReference type="PIRSF" id="PIRSF000429">
    <property type="entry name" value="Ac-CoA_Ac_transf"/>
    <property type="match status" value="1"/>
</dbReference>
<evidence type="ECO:0000256" key="4">
    <source>
        <dbReference type="ARBA" id="ARBA00023315"/>
    </source>
</evidence>
<feature type="active site" description="Acyl-thioester intermediate" evidence="6">
    <location>
        <position position="89"/>
    </location>
</feature>
<dbReference type="InterPro" id="IPR020616">
    <property type="entry name" value="Thiolase_N"/>
</dbReference>
<gene>
    <name evidence="10" type="ORF">MSAR_09200</name>
</gene>
<dbReference type="CDD" id="cd00751">
    <property type="entry name" value="thiolase"/>
    <property type="match status" value="1"/>
</dbReference>
<keyword evidence="4 7" id="KW-0012">Acyltransferase</keyword>
<feature type="domain" description="Thiolase N-terminal" evidence="8">
    <location>
        <begin position="6"/>
        <end position="268"/>
    </location>
</feature>
<evidence type="ECO:0000313" key="11">
    <source>
        <dbReference type="Proteomes" id="UP000466445"/>
    </source>
</evidence>
<dbReference type="RefSeq" id="WP_163694979.1">
    <property type="nucleotide sequence ID" value="NZ_AP022595.1"/>
</dbReference>
<dbReference type="InterPro" id="IPR020617">
    <property type="entry name" value="Thiolase_C"/>
</dbReference>
<proteinExistence type="inferred from homology"/>
<reference evidence="10 11" key="1">
    <citation type="journal article" date="2019" name="Emerg. Microbes Infect.">
        <title>Comprehensive subspecies identification of 175 nontuberculous mycobacteria species based on 7547 genomic profiles.</title>
        <authorList>
            <person name="Matsumoto Y."/>
            <person name="Kinjo T."/>
            <person name="Motooka D."/>
            <person name="Nabeya D."/>
            <person name="Jung N."/>
            <person name="Uechi K."/>
            <person name="Horii T."/>
            <person name="Iida T."/>
            <person name="Fujita J."/>
            <person name="Nakamura S."/>
        </authorList>
    </citation>
    <scope>NUCLEOTIDE SEQUENCE [LARGE SCALE GENOMIC DNA]</scope>
    <source>
        <strain evidence="10 11">JCM 30395</strain>
    </source>
</reference>
<dbReference type="Proteomes" id="UP000466445">
    <property type="component" value="Chromosome"/>
</dbReference>
<dbReference type="PANTHER" id="PTHR18919">
    <property type="entry name" value="ACETYL-COA C-ACYLTRANSFERASE"/>
    <property type="match status" value="1"/>
</dbReference>
<dbReference type="EC" id="2.3.1.9" evidence="2"/>
<dbReference type="Pfam" id="PF02803">
    <property type="entry name" value="Thiolase_C"/>
    <property type="match status" value="1"/>
</dbReference>
<evidence type="ECO:0000256" key="6">
    <source>
        <dbReference type="PIRSR" id="PIRSR000429-1"/>
    </source>
</evidence>
<dbReference type="SUPFAM" id="SSF53901">
    <property type="entry name" value="Thiolase-like"/>
    <property type="match status" value="2"/>
</dbReference>
<dbReference type="KEGG" id="msar:MSAR_09200"/>
<feature type="active site" description="Proton acceptor" evidence="6">
    <location>
        <position position="359"/>
    </location>
</feature>
<dbReference type="InterPro" id="IPR016039">
    <property type="entry name" value="Thiolase-like"/>
</dbReference>
<evidence type="ECO:0000256" key="3">
    <source>
        <dbReference type="ARBA" id="ARBA00022679"/>
    </source>
</evidence>
<dbReference type="Pfam" id="PF00108">
    <property type="entry name" value="Thiolase_N"/>
    <property type="match status" value="1"/>
</dbReference>